<dbReference type="EMBL" id="KR231688">
    <property type="protein sequence ID" value="ALJ83401.1"/>
    <property type="molecule type" value="Genomic_DNA"/>
</dbReference>
<feature type="transmembrane region" description="Helical" evidence="4">
    <location>
        <begin position="169"/>
        <end position="194"/>
    </location>
</feature>
<evidence type="ECO:0000256" key="3">
    <source>
        <dbReference type="ARBA" id="ARBA00034247"/>
    </source>
</evidence>
<evidence type="ECO:0000256" key="2">
    <source>
        <dbReference type="ARBA" id="ARBA00012528"/>
    </source>
</evidence>
<protein>
    <recommendedName>
        <fullName evidence="2">diguanylate cyclase</fullName>
        <ecNumber evidence="2">2.7.7.65</ecNumber>
    </recommendedName>
</protein>
<comment type="catalytic activity">
    <reaction evidence="3">
        <text>2 GTP = 3',3'-c-di-GMP + 2 diphosphate</text>
        <dbReference type="Rhea" id="RHEA:24898"/>
        <dbReference type="ChEBI" id="CHEBI:33019"/>
        <dbReference type="ChEBI" id="CHEBI:37565"/>
        <dbReference type="ChEBI" id="CHEBI:58805"/>
        <dbReference type="EC" id="2.7.7.65"/>
    </reaction>
</comment>
<keyword evidence="4" id="KW-0472">Membrane</keyword>
<gene>
    <name evidence="6" type="ORF">ICEValA056_069</name>
</gene>
<keyword evidence="4" id="KW-1133">Transmembrane helix</keyword>
<name>A0A0N7IMY7_VIBAL</name>
<dbReference type="InterPro" id="IPR043128">
    <property type="entry name" value="Rev_trsase/Diguanyl_cyclase"/>
</dbReference>
<dbReference type="NCBIfam" id="TIGR00254">
    <property type="entry name" value="GGDEF"/>
    <property type="match status" value="1"/>
</dbReference>
<dbReference type="AlphaFoldDB" id="A0A0N7IMY7"/>
<dbReference type="InterPro" id="IPR048431">
    <property type="entry name" value="MASE8"/>
</dbReference>
<dbReference type="InterPro" id="IPR050469">
    <property type="entry name" value="Diguanylate_Cyclase"/>
</dbReference>
<dbReference type="PROSITE" id="PS50887">
    <property type="entry name" value="GGDEF"/>
    <property type="match status" value="1"/>
</dbReference>
<dbReference type="SMART" id="SM00267">
    <property type="entry name" value="GGDEF"/>
    <property type="match status" value="1"/>
</dbReference>
<reference evidence="6" key="1">
    <citation type="journal article" date="2016" name="BMC Microbiol.">
        <title>Comparative genomic analysis of six new-found integrative conjugative elements (ICEs) in Vibrio alginolyticus.</title>
        <authorList>
            <person name="Luo P."/>
            <person name="He X."/>
            <person name="Wang Y."/>
            <person name="Liu Q."/>
            <person name="Hu C."/>
        </authorList>
    </citation>
    <scope>NUCLEOTIDE SEQUENCE</scope>
    <source>
        <strain evidence="6">A056</strain>
    </source>
</reference>
<feature type="transmembrane region" description="Helical" evidence="4">
    <location>
        <begin position="90"/>
        <end position="110"/>
    </location>
</feature>
<feature type="transmembrane region" description="Helical" evidence="4">
    <location>
        <begin position="34"/>
        <end position="53"/>
    </location>
</feature>
<dbReference type="GO" id="GO:0052621">
    <property type="term" value="F:diguanylate cyclase activity"/>
    <property type="evidence" value="ECO:0007669"/>
    <property type="project" value="UniProtKB-EC"/>
</dbReference>
<dbReference type="CDD" id="cd01949">
    <property type="entry name" value="GGDEF"/>
    <property type="match status" value="1"/>
</dbReference>
<dbReference type="PANTHER" id="PTHR45138:SF9">
    <property type="entry name" value="DIGUANYLATE CYCLASE DGCM-RELATED"/>
    <property type="match status" value="1"/>
</dbReference>
<keyword evidence="4" id="KW-0812">Transmembrane</keyword>
<dbReference type="FunFam" id="3.30.70.270:FF:000001">
    <property type="entry name" value="Diguanylate cyclase domain protein"/>
    <property type="match status" value="1"/>
</dbReference>
<organism evidence="6">
    <name type="scientific">Vibrio alginolyticus</name>
    <dbReference type="NCBI Taxonomy" id="663"/>
    <lineage>
        <taxon>Bacteria</taxon>
        <taxon>Pseudomonadati</taxon>
        <taxon>Pseudomonadota</taxon>
        <taxon>Gammaproteobacteria</taxon>
        <taxon>Vibrionales</taxon>
        <taxon>Vibrionaceae</taxon>
        <taxon>Vibrio</taxon>
    </lineage>
</organism>
<feature type="domain" description="GGDEF" evidence="5">
    <location>
        <begin position="237"/>
        <end position="378"/>
    </location>
</feature>
<evidence type="ECO:0000259" key="5">
    <source>
        <dbReference type="PROSITE" id="PS50887"/>
    </source>
</evidence>
<comment type="cofactor">
    <cofactor evidence="1">
        <name>Mg(2+)</name>
        <dbReference type="ChEBI" id="CHEBI:18420"/>
    </cofactor>
</comment>
<dbReference type="Gene3D" id="3.30.70.270">
    <property type="match status" value="1"/>
</dbReference>
<sequence>MFHKNESTLTAIIQLSKLELSSDYLNKKFNDYRLYTAAILLTLIPLGLAEGIFDYKSHPEIRSELFQLRLYFLLLVIPAWIILKSSSLKLSTATILITLVFSAYLGIKIIEHSGEELVTTVSNVALYPFFIFFVLIGFSIYIQILFLTVAFSFVVLSENHGVLDELIQNVYFQISVQSSVSALLIMLVFSWSYYHRYNLQLALEKSSQTDPLTGVANRRHFDNQLKSETTRSARSSVECALILLDIDHFKRINDTFGHPTGDRVICALADLCVNQSRATDLVARLGGEEFAIILPDTNITDAKNLAERIRKHVEDVYVTSDAGEIVKWTISLGISALPVNKRSANTIEIVMEMFIHQADSALYEAKNKGRNQTVLSQQNTL</sequence>
<accession>A0A0N7IMY7</accession>
<feature type="transmembrane region" description="Helical" evidence="4">
    <location>
        <begin position="65"/>
        <end position="83"/>
    </location>
</feature>
<evidence type="ECO:0000313" key="6">
    <source>
        <dbReference type="EMBL" id="ALJ83401.1"/>
    </source>
</evidence>
<dbReference type="SUPFAM" id="SSF55073">
    <property type="entry name" value="Nucleotide cyclase"/>
    <property type="match status" value="1"/>
</dbReference>
<dbReference type="PANTHER" id="PTHR45138">
    <property type="entry name" value="REGULATORY COMPONENTS OF SENSORY TRANSDUCTION SYSTEM"/>
    <property type="match status" value="1"/>
</dbReference>
<dbReference type="EC" id="2.7.7.65" evidence="2"/>
<evidence type="ECO:0000256" key="1">
    <source>
        <dbReference type="ARBA" id="ARBA00001946"/>
    </source>
</evidence>
<dbReference type="InterPro" id="IPR029787">
    <property type="entry name" value="Nucleotide_cyclase"/>
</dbReference>
<proteinExistence type="predicted"/>
<evidence type="ECO:0000256" key="4">
    <source>
        <dbReference type="SAM" id="Phobius"/>
    </source>
</evidence>
<dbReference type="Pfam" id="PF00990">
    <property type="entry name" value="GGDEF"/>
    <property type="match status" value="1"/>
</dbReference>
<dbReference type="InterPro" id="IPR000160">
    <property type="entry name" value="GGDEF_dom"/>
</dbReference>
<feature type="transmembrane region" description="Helical" evidence="4">
    <location>
        <begin position="130"/>
        <end position="157"/>
    </location>
</feature>
<dbReference type="Pfam" id="PF20968">
    <property type="entry name" value="MASE8"/>
    <property type="match status" value="1"/>
</dbReference>